<dbReference type="PANTHER" id="PTHR12277:SF130">
    <property type="entry name" value="ALPHA_BETA-HYDROLASES SUPERFAMILY PROTEIN"/>
    <property type="match status" value="1"/>
</dbReference>
<evidence type="ECO:0000256" key="1">
    <source>
        <dbReference type="SAM" id="MobiDB-lite"/>
    </source>
</evidence>
<keyword evidence="3" id="KW-1185">Reference proteome</keyword>
<dbReference type="EMBL" id="JBBNAF010000001">
    <property type="protein sequence ID" value="KAK9169712.1"/>
    <property type="molecule type" value="Genomic_DNA"/>
</dbReference>
<feature type="compositionally biased region" description="Basic and acidic residues" evidence="1">
    <location>
        <begin position="98"/>
        <end position="112"/>
    </location>
</feature>
<evidence type="ECO:0000313" key="2">
    <source>
        <dbReference type="EMBL" id="KAK9169712.1"/>
    </source>
</evidence>
<name>A0AAP0LGI2_9MAGN</name>
<feature type="compositionally biased region" description="Polar residues" evidence="1">
    <location>
        <begin position="113"/>
        <end position="124"/>
    </location>
</feature>
<proteinExistence type="predicted"/>
<dbReference type="InterPro" id="IPR029058">
    <property type="entry name" value="AB_hydrolase_fold"/>
</dbReference>
<sequence>MQSSVNRRVDDATIGEVVVSFDSIFGCGQLYCTFDDGTADEVVHYSHGKQLSELCKESYEPLWINGGGHCNLELYPEYIKHMKKFVSTIGKSRAPTNKSDKANVDPDPKSKPSENGSSGDSEITSDCPEVSRNRLDSRLDKTNKSNKLETLFRFYMTFGNDAYSLMNLGLVASLLEIDYHLQDWNNIRQFTPHDDFHAQEAVDERFVSRYNYLNDLPSLDPELYRHLIFLKSRGSCFHYLLRTPFYVKKRICATGKTTE</sequence>
<evidence type="ECO:0000313" key="3">
    <source>
        <dbReference type="Proteomes" id="UP001420932"/>
    </source>
</evidence>
<feature type="region of interest" description="Disordered" evidence="1">
    <location>
        <begin position="92"/>
        <end position="138"/>
    </location>
</feature>
<gene>
    <name evidence="2" type="ORF">Syun_001852</name>
</gene>
<protein>
    <submittedName>
        <fullName evidence="2">Uncharacterized protein</fullName>
    </submittedName>
</protein>
<dbReference type="PANTHER" id="PTHR12277">
    <property type="entry name" value="ALPHA/BETA HYDROLASE DOMAIN-CONTAINING PROTEIN"/>
    <property type="match status" value="1"/>
</dbReference>
<dbReference type="AlphaFoldDB" id="A0AAP0LGI2"/>
<reference evidence="2 3" key="1">
    <citation type="submission" date="2024-01" db="EMBL/GenBank/DDBJ databases">
        <title>Genome assemblies of Stephania.</title>
        <authorList>
            <person name="Yang L."/>
        </authorList>
    </citation>
    <scope>NUCLEOTIDE SEQUENCE [LARGE SCALE GENOMIC DNA]</scope>
    <source>
        <strain evidence="2">YNDBR</strain>
        <tissue evidence="2">Leaf</tissue>
    </source>
</reference>
<accession>A0AAP0LGI2</accession>
<feature type="compositionally biased region" description="Basic and acidic residues" evidence="1">
    <location>
        <begin position="129"/>
        <end position="138"/>
    </location>
</feature>
<organism evidence="2 3">
    <name type="scientific">Stephania yunnanensis</name>
    <dbReference type="NCBI Taxonomy" id="152371"/>
    <lineage>
        <taxon>Eukaryota</taxon>
        <taxon>Viridiplantae</taxon>
        <taxon>Streptophyta</taxon>
        <taxon>Embryophyta</taxon>
        <taxon>Tracheophyta</taxon>
        <taxon>Spermatophyta</taxon>
        <taxon>Magnoliopsida</taxon>
        <taxon>Ranunculales</taxon>
        <taxon>Menispermaceae</taxon>
        <taxon>Menispermoideae</taxon>
        <taxon>Cissampelideae</taxon>
        <taxon>Stephania</taxon>
    </lineage>
</organism>
<dbReference type="SUPFAM" id="SSF53474">
    <property type="entry name" value="alpha/beta-Hydrolases"/>
    <property type="match status" value="1"/>
</dbReference>
<comment type="caution">
    <text evidence="2">The sequence shown here is derived from an EMBL/GenBank/DDBJ whole genome shotgun (WGS) entry which is preliminary data.</text>
</comment>
<dbReference type="Proteomes" id="UP001420932">
    <property type="component" value="Unassembled WGS sequence"/>
</dbReference>